<gene>
    <name evidence="5" type="ORF">LJ739_07300</name>
</gene>
<accession>A0ABS8G620</accession>
<dbReference type="InterPro" id="IPR050469">
    <property type="entry name" value="Diguanylate_Cyclase"/>
</dbReference>
<dbReference type="SMART" id="SM00267">
    <property type="entry name" value="GGDEF"/>
    <property type="match status" value="1"/>
</dbReference>
<dbReference type="Gene3D" id="3.30.70.270">
    <property type="match status" value="1"/>
</dbReference>
<feature type="transmembrane region" description="Helical" evidence="3">
    <location>
        <begin position="36"/>
        <end position="59"/>
    </location>
</feature>
<feature type="domain" description="GGDEF" evidence="4">
    <location>
        <begin position="253"/>
        <end position="385"/>
    </location>
</feature>
<feature type="transmembrane region" description="Helical" evidence="3">
    <location>
        <begin position="153"/>
        <end position="176"/>
    </location>
</feature>
<dbReference type="InterPro" id="IPR029787">
    <property type="entry name" value="Nucleotide_cyclase"/>
</dbReference>
<sequence>MAFVVPSGSLAALLTNLLVCLLFLSLYRRSENATALLYWAASCGLFVVGGLCYAVHVTLQPEFSAFKLIGIASLITSSACLFLGIRCFEAGTCPANNVFFLLLVAGGSLSLYLLLKAVLGSADGMASLIMALFFILSAQRLKTDACQFTSGRWVLRVLLQLHAAVMICQGLTLLRLPQGAYYTTDHPLIQPVLLTHLMLTIATALVLPLIHSMRQNAVWQKLASIDDLTQCLNRRAFLSKAAQQSASLATLEKPVTVLMLDVDHFKRINDCYGHLVGDRVLQQVGRAISKALPDSALFGRLGGEEFAVFLPLTQQAAEQVVNCLHNAVRQHPMRHQGSTIAVTISVGAASANHGQVPFETLLAMADDALYGVKDAGRDGSQFANPEDNKPKPLCIING</sequence>
<feature type="transmembrane region" description="Helical" evidence="3">
    <location>
        <begin position="188"/>
        <end position="210"/>
    </location>
</feature>
<dbReference type="InterPro" id="IPR043128">
    <property type="entry name" value="Rev_trsase/Diguanyl_cyclase"/>
</dbReference>
<dbReference type="PANTHER" id="PTHR45138">
    <property type="entry name" value="REGULATORY COMPONENTS OF SENSORY TRANSDUCTION SYSTEM"/>
    <property type="match status" value="1"/>
</dbReference>
<keyword evidence="3" id="KW-0812">Transmembrane</keyword>
<reference evidence="5 6" key="1">
    <citation type="submission" date="2021-10" db="EMBL/GenBank/DDBJ databases">
        <title>Draft genome of Aestuariibacter halophilus JC2043.</title>
        <authorList>
            <person name="Emsley S.A."/>
            <person name="Pfannmuller K.M."/>
            <person name="Ushijima B."/>
            <person name="Saw J.H."/>
            <person name="Videau P."/>
        </authorList>
    </citation>
    <scope>NUCLEOTIDE SEQUENCE [LARGE SCALE GENOMIC DNA]</scope>
    <source>
        <strain evidence="5 6">JC2043</strain>
    </source>
</reference>
<comment type="catalytic activity">
    <reaction evidence="2">
        <text>2 GTP = 3',3'-c-di-GMP + 2 diphosphate</text>
        <dbReference type="Rhea" id="RHEA:24898"/>
        <dbReference type="ChEBI" id="CHEBI:33019"/>
        <dbReference type="ChEBI" id="CHEBI:37565"/>
        <dbReference type="ChEBI" id="CHEBI:58805"/>
        <dbReference type="EC" id="2.7.7.65"/>
    </reaction>
</comment>
<comment type="caution">
    <text evidence="5">The sequence shown here is derived from an EMBL/GenBank/DDBJ whole genome shotgun (WGS) entry which is preliminary data.</text>
</comment>
<keyword evidence="3" id="KW-0472">Membrane</keyword>
<dbReference type="Pfam" id="PF00990">
    <property type="entry name" value="GGDEF"/>
    <property type="match status" value="1"/>
</dbReference>
<protein>
    <recommendedName>
        <fullName evidence="1">diguanylate cyclase</fullName>
        <ecNumber evidence="1">2.7.7.65</ecNumber>
    </recommendedName>
</protein>
<evidence type="ECO:0000256" key="2">
    <source>
        <dbReference type="ARBA" id="ARBA00034247"/>
    </source>
</evidence>
<organism evidence="5 6">
    <name type="scientific">Fluctibacter halophilus</name>
    <dbReference type="NCBI Taxonomy" id="226011"/>
    <lineage>
        <taxon>Bacteria</taxon>
        <taxon>Pseudomonadati</taxon>
        <taxon>Pseudomonadota</taxon>
        <taxon>Gammaproteobacteria</taxon>
        <taxon>Alteromonadales</taxon>
        <taxon>Alteromonadaceae</taxon>
        <taxon>Fluctibacter</taxon>
    </lineage>
</organism>
<dbReference type="EC" id="2.7.7.65" evidence="1"/>
<name>A0ABS8G620_9ALTE</name>
<dbReference type="Proteomes" id="UP001520878">
    <property type="component" value="Unassembled WGS sequence"/>
</dbReference>
<dbReference type="SUPFAM" id="SSF55073">
    <property type="entry name" value="Nucleotide cyclase"/>
    <property type="match status" value="1"/>
</dbReference>
<feature type="transmembrane region" description="Helical" evidence="3">
    <location>
        <begin position="97"/>
        <end position="115"/>
    </location>
</feature>
<feature type="transmembrane region" description="Helical" evidence="3">
    <location>
        <begin position="121"/>
        <end position="141"/>
    </location>
</feature>
<feature type="transmembrane region" description="Helical" evidence="3">
    <location>
        <begin position="6"/>
        <end position="24"/>
    </location>
</feature>
<feature type="transmembrane region" description="Helical" evidence="3">
    <location>
        <begin position="65"/>
        <end position="85"/>
    </location>
</feature>
<evidence type="ECO:0000313" key="6">
    <source>
        <dbReference type="Proteomes" id="UP001520878"/>
    </source>
</evidence>
<evidence type="ECO:0000256" key="1">
    <source>
        <dbReference type="ARBA" id="ARBA00012528"/>
    </source>
</evidence>
<dbReference type="RefSeq" id="WP_229158627.1">
    <property type="nucleotide sequence ID" value="NZ_JAJEWP010000001.1"/>
</dbReference>
<keyword evidence="3" id="KW-1133">Transmembrane helix</keyword>
<evidence type="ECO:0000256" key="3">
    <source>
        <dbReference type="SAM" id="Phobius"/>
    </source>
</evidence>
<keyword evidence="6" id="KW-1185">Reference proteome</keyword>
<dbReference type="CDD" id="cd01949">
    <property type="entry name" value="GGDEF"/>
    <property type="match status" value="1"/>
</dbReference>
<dbReference type="EMBL" id="JAJEWP010000001">
    <property type="protein sequence ID" value="MCC2616042.1"/>
    <property type="molecule type" value="Genomic_DNA"/>
</dbReference>
<proteinExistence type="predicted"/>
<evidence type="ECO:0000259" key="4">
    <source>
        <dbReference type="PROSITE" id="PS50887"/>
    </source>
</evidence>
<evidence type="ECO:0000313" key="5">
    <source>
        <dbReference type="EMBL" id="MCC2616042.1"/>
    </source>
</evidence>
<dbReference type="NCBIfam" id="TIGR00254">
    <property type="entry name" value="GGDEF"/>
    <property type="match status" value="1"/>
</dbReference>
<dbReference type="InterPro" id="IPR000160">
    <property type="entry name" value="GGDEF_dom"/>
</dbReference>
<dbReference type="PANTHER" id="PTHR45138:SF9">
    <property type="entry name" value="DIGUANYLATE CYCLASE DGCM-RELATED"/>
    <property type="match status" value="1"/>
</dbReference>
<dbReference type="PROSITE" id="PS50887">
    <property type="entry name" value="GGDEF"/>
    <property type="match status" value="1"/>
</dbReference>